<gene>
    <name evidence="3" type="ORF">GIW81_03240</name>
</gene>
<evidence type="ECO:0000259" key="2">
    <source>
        <dbReference type="Pfam" id="PF13480"/>
    </source>
</evidence>
<dbReference type="Proteomes" id="UP000440694">
    <property type="component" value="Unassembled WGS sequence"/>
</dbReference>
<organism evidence="3 4">
    <name type="scientific">Hyphomicrobium album</name>
    <dbReference type="NCBI Taxonomy" id="2665159"/>
    <lineage>
        <taxon>Bacteria</taxon>
        <taxon>Pseudomonadati</taxon>
        <taxon>Pseudomonadota</taxon>
        <taxon>Alphaproteobacteria</taxon>
        <taxon>Hyphomicrobiales</taxon>
        <taxon>Hyphomicrobiaceae</taxon>
        <taxon>Hyphomicrobium</taxon>
    </lineage>
</organism>
<protein>
    <submittedName>
        <fullName evidence="3">GNAT family N-acetyltransferase</fullName>
    </submittedName>
</protein>
<comment type="caution">
    <text evidence="3">The sequence shown here is derived from an EMBL/GenBank/DDBJ whole genome shotgun (WGS) entry which is preliminary data.</text>
</comment>
<evidence type="ECO:0000313" key="4">
    <source>
        <dbReference type="Proteomes" id="UP000440694"/>
    </source>
</evidence>
<feature type="domain" description="BioF2-like acetyltransferase" evidence="2">
    <location>
        <begin position="201"/>
        <end position="346"/>
    </location>
</feature>
<dbReference type="Pfam" id="PF13480">
    <property type="entry name" value="Acetyltransf_6"/>
    <property type="match status" value="1"/>
</dbReference>
<evidence type="ECO:0000313" key="3">
    <source>
        <dbReference type="EMBL" id="MTD93348.1"/>
    </source>
</evidence>
<dbReference type="RefSeq" id="WP_154737896.1">
    <property type="nucleotide sequence ID" value="NZ_WMBQ01000001.1"/>
</dbReference>
<sequence length="408" mass="44626">MRSTSAALKPRVAEAAPLAEPPPPTAPAPYQFEIVGTRAGFDALAPEWDALFARAGHSAQLFQQFNWNWHWCNHYLDAAGPSLAVLTVRRAGSLVAVWPLVTERVAGLKRLTWMGAPVSQYGDVLVDTVEDPLALLRAGWAHVVAATKPDVVDLPRVRADATIAPLLVELGALQTRLQQAPYLDLKSALDFPAYMQRHSAKSRKKSRAAARKLTEQGAQFTQSTGGDVSRTAVAAAIVSKREQLLERGIISPALADPRMQRFFADAAAGNQRPAQIVVYALEFGGEKAATDVLIDCKGRIATHIFAYETKYAKERVGAYLLERTIEQAFADGRDTFDLLAPADDYKLRWADGTVDVIDWAVPISPKGRAYARIYLRTLRPMLKSVINAMPASVNRLLAAAYARRKSVS</sequence>
<evidence type="ECO:0000256" key="1">
    <source>
        <dbReference type="SAM" id="MobiDB-lite"/>
    </source>
</evidence>
<proteinExistence type="predicted"/>
<keyword evidence="3" id="KW-0808">Transferase</keyword>
<feature type="region of interest" description="Disordered" evidence="1">
    <location>
        <begin position="205"/>
        <end position="224"/>
    </location>
</feature>
<dbReference type="InterPro" id="IPR038740">
    <property type="entry name" value="BioF2-like_GNAT_dom"/>
</dbReference>
<dbReference type="InterPro" id="IPR016181">
    <property type="entry name" value="Acyl_CoA_acyltransferase"/>
</dbReference>
<keyword evidence="4" id="KW-1185">Reference proteome</keyword>
<name>A0A6I3KFN1_9HYPH</name>
<dbReference type="GO" id="GO:0016740">
    <property type="term" value="F:transferase activity"/>
    <property type="evidence" value="ECO:0007669"/>
    <property type="project" value="UniProtKB-KW"/>
</dbReference>
<reference evidence="3 4" key="1">
    <citation type="submission" date="2019-11" db="EMBL/GenBank/DDBJ databases">
        <title>Identification of a novel strain.</title>
        <authorList>
            <person name="Xu Q."/>
            <person name="Wang G."/>
        </authorList>
    </citation>
    <scope>NUCLEOTIDE SEQUENCE [LARGE SCALE GENOMIC DNA]</scope>
    <source>
        <strain evidence="4">xq</strain>
    </source>
</reference>
<dbReference type="Gene3D" id="3.40.630.30">
    <property type="match status" value="1"/>
</dbReference>
<feature type="region of interest" description="Disordered" evidence="1">
    <location>
        <begin position="1"/>
        <end position="24"/>
    </location>
</feature>
<dbReference type="EMBL" id="WMBQ01000001">
    <property type="protein sequence ID" value="MTD93348.1"/>
    <property type="molecule type" value="Genomic_DNA"/>
</dbReference>
<accession>A0A6I3KFN1</accession>
<dbReference type="SUPFAM" id="SSF55729">
    <property type="entry name" value="Acyl-CoA N-acyltransferases (Nat)"/>
    <property type="match status" value="1"/>
</dbReference>
<dbReference type="AlphaFoldDB" id="A0A6I3KFN1"/>